<feature type="transmembrane region" description="Helical" evidence="5">
    <location>
        <begin position="327"/>
        <end position="349"/>
    </location>
</feature>
<protein>
    <submittedName>
        <fullName evidence="8">HAMP domain-containing methyl-accepting chemotaxis protein</fullName>
    </submittedName>
</protein>
<accession>A0AAW8R096</accession>
<keyword evidence="5" id="KW-0472">Membrane</keyword>
<dbReference type="Pfam" id="PF00672">
    <property type="entry name" value="HAMP"/>
    <property type="match status" value="1"/>
</dbReference>
<dbReference type="SUPFAM" id="SSF58104">
    <property type="entry name" value="Methyl-accepting chemotaxis protein (MCP) signaling domain"/>
    <property type="match status" value="1"/>
</dbReference>
<name>A0AAW8R096_9ALTE</name>
<keyword evidence="5" id="KW-0812">Transmembrane</keyword>
<evidence type="ECO:0000259" key="7">
    <source>
        <dbReference type="PROSITE" id="PS50885"/>
    </source>
</evidence>
<dbReference type="SMART" id="SM00283">
    <property type="entry name" value="MA"/>
    <property type="match status" value="1"/>
</dbReference>
<dbReference type="PROSITE" id="PS50111">
    <property type="entry name" value="CHEMOTAXIS_TRANSDUC_2"/>
    <property type="match status" value="1"/>
</dbReference>
<dbReference type="PANTHER" id="PTHR32089">
    <property type="entry name" value="METHYL-ACCEPTING CHEMOTAXIS PROTEIN MCPB"/>
    <property type="match status" value="1"/>
</dbReference>
<comment type="similarity">
    <text evidence="3">Belongs to the methyl-accepting chemotaxis (MCP) protein family.</text>
</comment>
<dbReference type="GO" id="GO:0016020">
    <property type="term" value="C:membrane"/>
    <property type="evidence" value="ECO:0007669"/>
    <property type="project" value="UniProtKB-SubCell"/>
</dbReference>
<evidence type="ECO:0000259" key="6">
    <source>
        <dbReference type="PROSITE" id="PS50111"/>
    </source>
</evidence>
<reference evidence="8 9" key="1">
    <citation type="submission" date="2023-09" db="EMBL/GenBank/DDBJ databases">
        <authorList>
            <person name="Rey-Velasco X."/>
        </authorList>
    </citation>
    <scope>NUCLEOTIDE SEQUENCE [LARGE SCALE GENOMIC DNA]</scope>
    <source>
        <strain evidence="8 9">W409</strain>
    </source>
</reference>
<sequence length="675" mass="74173">MANMMRQLTVVRKMILGFSGLAVLLLLTSFMSYFGLQDIKQSANTVVQEKMPMQKAMNTVRTEILSLSNLSLKAFYEKDAQALEQIKNDFDSLVDELNTGIESLRNFVSDENKSLLESNVKASTEFIRQSELMFADLAAIIELRKVLAVESENALAIADEASALMLDLSYVEGDGRDFEALVGMGNNIDNKLTLVLSLMQELSRAERKDTITQTIDDLDYNIANIEADSTYLNRLAEGVENDGLVDMFNEQYALLKEVLSSDDGVYAMHRKRLGLNLTIQQYHDLANDALLLTNESLLVLSENINASTLQGQEDILNTVLSNEIKNVVVSLLGISATFILALIATRSIAKPLKSVNKRLKVLSSGNLTQRMNDEGFDEFAELSKNVNRLIDSLRALIGSIHEQEEVLTEITDKSIQMGDRSLQQVAVQQEQISQTSINTLQVKDTSLNNLQQITAANQQMSQAISQTDDVMGLVQESRRQVDEQAIQAEQSAKIIHRLGENSNKIGSILDVIKTIAEQTNLLALNAAIEAARAGEQGRGFAVVADEVRTLATRTHASTEEIEKMIGALQQDASEAVEAINLGTEQVSRGVELSEKVTIQVGDIRGIIESLASVNNQIVNDTQSQDALLDDVVRSLQSIVDLAKDSAQSTQESNNATHQLGEQMNALKSAVSKFSL</sequence>
<dbReference type="Proteomes" id="UP001249020">
    <property type="component" value="Unassembled WGS sequence"/>
</dbReference>
<feature type="domain" description="HAMP" evidence="7">
    <location>
        <begin position="346"/>
        <end position="398"/>
    </location>
</feature>
<keyword evidence="2 4" id="KW-0807">Transducer</keyword>
<feature type="domain" description="Methyl-accepting transducer" evidence="6">
    <location>
        <begin position="414"/>
        <end position="639"/>
    </location>
</feature>
<dbReference type="CDD" id="cd06225">
    <property type="entry name" value="HAMP"/>
    <property type="match status" value="1"/>
</dbReference>
<evidence type="ECO:0000256" key="3">
    <source>
        <dbReference type="ARBA" id="ARBA00029447"/>
    </source>
</evidence>
<dbReference type="Pfam" id="PF12729">
    <property type="entry name" value="4HB_MCP_1"/>
    <property type="match status" value="1"/>
</dbReference>
<evidence type="ECO:0000256" key="2">
    <source>
        <dbReference type="ARBA" id="ARBA00023224"/>
    </source>
</evidence>
<dbReference type="Pfam" id="PF00015">
    <property type="entry name" value="MCPsignal"/>
    <property type="match status" value="1"/>
</dbReference>
<dbReference type="GO" id="GO:0007165">
    <property type="term" value="P:signal transduction"/>
    <property type="evidence" value="ECO:0007669"/>
    <property type="project" value="UniProtKB-KW"/>
</dbReference>
<evidence type="ECO:0000256" key="1">
    <source>
        <dbReference type="ARBA" id="ARBA00004370"/>
    </source>
</evidence>
<gene>
    <name evidence="8" type="ORF">RM544_03700</name>
</gene>
<dbReference type="PROSITE" id="PS50885">
    <property type="entry name" value="HAMP"/>
    <property type="match status" value="1"/>
</dbReference>
<dbReference type="GO" id="GO:0006935">
    <property type="term" value="P:chemotaxis"/>
    <property type="evidence" value="ECO:0007669"/>
    <property type="project" value="UniProtKB-ARBA"/>
</dbReference>
<evidence type="ECO:0000313" key="8">
    <source>
        <dbReference type="EMBL" id="MDT0581631.1"/>
    </source>
</evidence>
<dbReference type="PANTHER" id="PTHR32089:SF112">
    <property type="entry name" value="LYSOZYME-LIKE PROTEIN-RELATED"/>
    <property type="match status" value="1"/>
</dbReference>
<dbReference type="AlphaFoldDB" id="A0AAW8R096"/>
<dbReference type="SMART" id="SM00304">
    <property type="entry name" value="HAMP"/>
    <property type="match status" value="1"/>
</dbReference>
<dbReference type="Gene3D" id="1.10.287.950">
    <property type="entry name" value="Methyl-accepting chemotaxis protein"/>
    <property type="match status" value="1"/>
</dbReference>
<dbReference type="InterPro" id="IPR024478">
    <property type="entry name" value="HlyB_4HB_MCP"/>
</dbReference>
<dbReference type="InterPro" id="IPR003660">
    <property type="entry name" value="HAMP_dom"/>
</dbReference>
<comment type="subcellular location">
    <subcellularLocation>
        <location evidence="1">Membrane</location>
    </subcellularLocation>
</comment>
<dbReference type="CDD" id="cd11386">
    <property type="entry name" value="MCP_signal"/>
    <property type="match status" value="1"/>
</dbReference>
<evidence type="ECO:0000256" key="4">
    <source>
        <dbReference type="PROSITE-ProRule" id="PRU00284"/>
    </source>
</evidence>
<dbReference type="RefSeq" id="WP_311360410.1">
    <property type="nucleotide sequence ID" value="NZ_JAVRIE010000001.1"/>
</dbReference>
<dbReference type="InterPro" id="IPR004089">
    <property type="entry name" value="MCPsignal_dom"/>
</dbReference>
<comment type="caution">
    <text evidence="8">The sequence shown here is derived from an EMBL/GenBank/DDBJ whole genome shotgun (WGS) entry which is preliminary data.</text>
</comment>
<dbReference type="FunFam" id="1.10.287.950:FF:000001">
    <property type="entry name" value="Methyl-accepting chemotaxis sensory transducer"/>
    <property type="match status" value="1"/>
</dbReference>
<evidence type="ECO:0000313" key="9">
    <source>
        <dbReference type="Proteomes" id="UP001249020"/>
    </source>
</evidence>
<organism evidence="8 9">
    <name type="scientific">Brumicola blandensis</name>
    <dbReference type="NCBI Taxonomy" id="3075611"/>
    <lineage>
        <taxon>Bacteria</taxon>
        <taxon>Pseudomonadati</taxon>
        <taxon>Pseudomonadota</taxon>
        <taxon>Gammaproteobacteria</taxon>
        <taxon>Alteromonadales</taxon>
        <taxon>Alteromonadaceae</taxon>
        <taxon>Brumicola</taxon>
    </lineage>
</organism>
<dbReference type="Gene3D" id="6.10.340.10">
    <property type="match status" value="1"/>
</dbReference>
<keyword evidence="9" id="KW-1185">Reference proteome</keyword>
<keyword evidence="5" id="KW-1133">Transmembrane helix</keyword>
<evidence type="ECO:0000256" key="5">
    <source>
        <dbReference type="SAM" id="Phobius"/>
    </source>
</evidence>
<dbReference type="EMBL" id="JAVRIE010000001">
    <property type="protein sequence ID" value="MDT0581631.1"/>
    <property type="molecule type" value="Genomic_DNA"/>
</dbReference>
<proteinExistence type="inferred from homology"/>